<keyword evidence="1" id="KW-0732">Signal</keyword>
<proteinExistence type="predicted"/>
<sequence length="59" mass="6436">MGFEIVLCAWLLLGRLGTGSFVYATLVEGPQDRVGGAEQGPLAQSTVYSGITHWSWYVF</sequence>
<keyword evidence="3" id="KW-1185">Reference proteome</keyword>
<dbReference type="AlphaFoldDB" id="A0A6A6SR63"/>
<organism evidence="2 3">
    <name type="scientific">Lophiostoma macrostomum CBS 122681</name>
    <dbReference type="NCBI Taxonomy" id="1314788"/>
    <lineage>
        <taxon>Eukaryota</taxon>
        <taxon>Fungi</taxon>
        <taxon>Dikarya</taxon>
        <taxon>Ascomycota</taxon>
        <taxon>Pezizomycotina</taxon>
        <taxon>Dothideomycetes</taxon>
        <taxon>Pleosporomycetidae</taxon>
        <taxon>Pleosporales</taxon>
        <taxon>Lophiostomataceae</taxon>
        <taxon>Lophiostoma</taxon>
    </lineage>
</organism>
<accession>A0A6A6SR63</accession>
<feature type="chain" id="PRO_5025490216" evidence="1">
    <location>
        <begin position="20"/>
        <end position="59"/>
    </location>
</feature>
<dbReference type="EMBL" id="MU004459">
    <property type="protein sequence ID" value="KAF2650316.1"/>
    <property type="molecule type" value="Genomic_DNA"/>
</dbReference>
<feature type="signal peptide" evidence="1">
    <location>
        <begin position="1"/>
        <end position="19"/>
    </location>
</feature>
<feature type="non-terminal residue" evidence="2">
    <location>
        <position position="1"/>
    </location>
</feature>
<protein>
    <submittedName>
        <fullName evidence="2">Uncharacterized protein</fullName>
    </submittedName>
</protein>
<gene>
    <name evidence="2" type="ORF">K491DRAFT_697372</name>
</gene>
<evidence type="ECO:0000313" key="2">
    <source>
        <dbReference type="EMBL" id="KAF2650316.1"/>
    </source>
</evidence>
<name>A0A6A6SR63_9PLEO</name>
<reference evidence="2" key="1">
    <citation type="journal article" date="2020" name="Stud. Mycol.">
        <title>101 Dothideomycetes genomes: a test case for predicting lifestyles and emergence of pathogens.</title>
        <authorList>
            <person name="Haridas S."/>
            <person name="Albert R."/>
            <person name="Binder M."/>
            <person name="Bloem J."/>
            <person name="Labutti K."/>
            <person name="Salamov A."/>
            <person name="Andreopoulos B."/>
            <person name="Baker S."/>
            <person name="Barry K."/>
            <person name="Bills G."/>
            <person name="Bluhm B."/>
            <person name="Cannon C."/>
            <person name="Castanera R."/>
            <person name="Culley D."/>
            <person name="Daum C."/>
            <person name="Ezra D."/>
            <person name="Gonzalez J."/>
            <person name="Henrissat B."/>
            <person name="Kuo A."/>
            <person name="Liang C."/>
            <person name="Lipzen A."/>
            <person name="Lutzoni F."/>
            <person name="Magnuson J."/>
            <person name="Mondo S."/>
            <person name="Nolan M."/>
            <person name="Ohm R."/>
            <person name="Pangilinan J."/>
            <person name="Park H.-J."/>
            <person name="Ramirez L."/>
            <person name="Alfaro M."/>
            <person name="Sun H."/>
            <person name="Tritt A."/>
            <person name="Yoshinaga Y."/>
            <person name="Zwiers L.-H."/>
            <person name="Turgeon B."/>
            <person name="Goodwin S."/>
            <person name="Spatafora J."/>
            <person name="Crous P."/>
            <person name="Grigoriev I."/>
        </authorList>
    </citation>
    <scope>NUCLEOTIDE SEQUENCE</scope>
    <source>
        <strain evidence="2">CBS 122681</strain>
    </source>
</reference>
<evidence type="ECO:0000256" key="1">
    <source>
        <dbReference type="SAM" id="SignalP"/>
    </source>
</evidence>
<evidence type="ECO:0000313" key="3">
    <source>
        <dbReference type="Proteomes" id="UP000799324"/>
    </source>
</evidence>
<dbReference type="Proteomes" id="UP000799324">
    <property type="component" value="Unassembled WGS sequence"/>
</dbReference>